<comment type="caution">
    <text evidence="8">The sequence shown here is derived from an EMBL/GenBank/DDBJ whole genome shotgun (WGS) entry which is preliminary data.</text>
</comment>
<feature type="modified residue" description="4-aspartylphosphate" evidence="6">
    <location>
        <position position="58"/>
    </location>
</feature>
<keyword evidence="5" id="KW-0804">Transcription</keyword>
<proteinExistence type="predicted"/>
<dbReference type="Proteomes" id="UP000635565">
    <property type="component" value="Unassembled WGS sequence"/>
</dbReference>
<evidence type="ECO:0000313" key="8">
    <source>
        <dbReference type="EMBL" id="GHO87279.1"/>
    </source>
</evidence>
<reference evidence="8 9" key="1">
    <citation type="journal article" date="2021" name="Int. J. Syst. Evol. Microbiol.">
        <title>Reticulibacter mediterranei gen. nov., sp. nov., within the new family Reticulibacteraceae fam. nov., and Ktedonospora formicarum gen. nov., sp. nov., Ktedonobacter robiniae sp. nov., Dictyobacter formicarum sp. nov. and Dictyobacter arantiisoli sp. nov., belonging to the class Ktedonobacteria.</title>
        <authorList>
            <person name="Yabe S."/>
            <person name="Zheng Y."/>
            <person name="Wang C.M."/>
            <person name="Sakai Y."/>
            <person name="Abe K."/>
            <person name="Yokota A."/>
            <person name="Donadio S."/>
            <person name="Cavaletti L."/>
            <person name="Monciardini P."/>
        </authorList>
    </citation>
    <scope>NUCLEOTIDE SEQUENCE [LARGE SCALE GENOMIC DNA]</scope>
    <source>
        <strain evidence="8 9">SOSP1-9</strain>
    </source>
</reference>
<sequence length="160" mass="18625">MYEAPQKKRILIVEDERAIQQVLCFFLRHHDFEVAAASNGQEAMRIIPEFQPHLIILDLVMQPGSGWDVLHWLRNNHLIPGIPVLVVSALVHLKDQMQGFEEGAIEYLTKPTQPSVIVERVRALLSLTIEQRNMLHHKRMDERRKTLDRLTATQPDEFVY</sequence>
<dbReference type="InterPro" id="IPR011006">
    <property type="entry name" value="CheY-like_superfamily"/>
</dbReference>
<gene>
    <name evidence="8" type="ORF">KSZ_52850</name>
</gene>
<keyword evidence="1 6" id="KW-0597">Phosphoprotein</keyword>
<evidence type="ECO:0000256" key="1">
    <source>
        <dbReference type="ARBA" id="ARBA00022553"/>
    </source>
</evidence>
<evidence type="ECO:0000256" key="6">
    <source>
        <dbReference type="PROSITE-ProRule" id="PRU00169"/>
    </source>
</evidence>
<dbReference type="PANTHER" id="PTHR48111">
    <property type="entry name" value="REGULATOR OF RPOS"/>
    <property type="match status" value="1"/>
</dbReference>
<dbReference type="Pfam" id="PF00072">
    <property type="entry name" value="Response_reg"/>
    <property type="match status" value="1"/>
</dbReference>
<keyword evidence="2" id="KW-0902">Two-component regulatory system</keyword>
<dbReference type="Gene3D" id="3.40.50.2300">
    <property type="match status" value="1"/>
</dbReference>
<keyword evidence="3" id="KW-0805">Transcription regulation</keyword>
<organism evidence="8 9">
    <name type="scientific">Dictyobacter formicarum</name>
    <dbReference type="NCBI Taxonomy" id="2778368"/>
    <lineage>
        <taxon>Bacteria</taxon>
        <taxon>Bacillati</taxon>
        <taxon>Chloroflexota</taxon>
        <taxon>Ktedonobacteria</taxon>
        <taxon>Ktedonobacterales</taxon>
        <taxon>Dictyobacteraceae</taxon>
        <taxon>Dictyobacter</taxon>
    </lineage>
</organism>
<dbReference type="InterPro" id="IPR001789">
    <property type="entry name" value="Sig_transdc_resp-reg_receiver"/>
</dbReference>
<evidence type="ECO:0000259" key="7">
    <source>
        <dbReference type="PROSITE" id="PS50110"/>
    </source>
</evidence>
<dbReference type="SUPFAM" id="SSF52172">
    <property type="entry name" value="CheY-like"/>
    <property type="match status" value="1"/>
</dbReference>
<name>A0ABQ3VNN8_9CHLR</name>
<evidence type="ECO:0000313" key="9">
    <source>
        <dbReference type="Proteomes" id="UP000635565"/>
    </source>
</evidence>
<evidence type="ECO:0000256" key="3">
    <source>
        <dbReference type="ARBA" id="ARBA00023015"/>
    </source>
</evidence>
<protein>
    <recommendedName>
        <fullName evidence="7">Response regulatory domain-containing protein</fullName>
    </recommendedName>
</protein>
<dbReference type="EMBL" id="BNJJ01000016">
    <property type="protein sequence ID" value="GHO87279.1"/>
    <property type="molecule type" value="Genomic_DNA"/>
</dbReference>
<evidence type="ECO:0000256" key="4">
    <source>
        <dbReference type="ARBA" id="ARBA00023125"/>
    </source>
</evidence>
<evidence type="ECO:0000256" key="5">
    <source>
        <dbReference type="ARBA" id="ARBA00023163"/>
    </source>
</evidence>
<keyword evidence="9" id="KW-1185">Reference proteome</keyword>
<dbReference type="SMART" id="SM00448">
    <property type="entry name" value="REC"/>
    <property type="match status" value="1"/>
</dbReference>
<dbReference type="PROSITE" id="PS50110">
    <property type="entry name" value="RESPONSE_REGULATORY"/>
    <property type="match status" value="1"/>
</dbReference>
<keyword evidence="4" id="KW-0238">DNA-binding</keyword>
<dbReference type="CDD" id="cd17574">
    <property type="entry name" value="REC_OmpR"/>
    <property type="match status" value="1"/>
</dbReference>
<feature type="domain" description="Response regulatory" evidence="7">
    <location>
        <begin position="9"/>
        <end position="125"/>
    </location>
</feature>
<accession>A0ABQ3VNN8</accession>
<dbReference type="RefSeq" id="WP_201364850.1">
    <property type="nucleotide sequence ID" value="NZ_BNJJ01000016.1"/>
</dbReference>
<dbReference type="InterPro" id="IPR039420">
    <property type="entry name" value="WalR-like"/>
</dbReference>
<dbReference type="PANTHER" id="PTHR48111:SF1">
    <property type="entry name" value="TWO-COMPONENT RESPONSE REGULATOR ORR33"/>
    <property type="match status" value="1"/>
</dbReference>
<evidence type="ECO:0000256" key="2">
    <source>
        <dbReference type="ARBA" id="ARBA00023012"/>
    </source>
</evidence>